<evidence type="ECO:0000256" key="1">
    <source>
        <dbReference type="SAM" id="MobiDB-lite"/>
    </source>
</evidence>
<feature type="compositionally biased region" description="Basic and acidic residues" evidence="1">
    <location>
        <begin position="131"/>
        <end position="173"/>
    </location>
</feature>
<evidence type="ECO:0000256" key="2">
    <source>
        <dbReference type="SAM" id="Phobius"/>
    </source>
</evidence>
<dbReference type="InterPro" id="IPR036680">
    <property type="entry name" value="SPOR-like_sf"/>
</dbReference>
<dbReference type="SUPFAM" id="SSF110997">
    <property type="entry name" value="Sporulation related repeat"/>
    <property type="match status" value="1"/>
</dbReference>
<keyword evidence="2" id="KW-0472">Membrane</keyword>
<proteinExistence type="predicted"/>
<feature type="region of interest" description="Disordered" evidence="1">
    <location>
        <begin position="131"/>
        <end position="174"/>
    </location>
</feature>
<keyword evidence="2" id="KW-0812">Transmembrane</keyword>
<dbReference type="PROSITE" id="PS51724">
    <property type="entry name" value="SPOR"/>
    <property type="match status" value="1"/>
</dbReference>
<feature type="compositionally biased region" description="Polar residues" evidence="1">
    <location>
        <begin position="57"/>
        <end position="71"/>
    </location>
</feature>
<sequence length="270" mass="30792">MEENKKNEFDDIILQKNNKSEKLKKILLRSIILVIVFLVVMIVMKLINDPSEDKTLQMPTEPQNQASYNDNFNSLPITDSNKEEDEFEALARKLKEESALIDTNATIEEKKEIPTANNSVLDQISTIEPKEEIVQNEAKQEENKKEEKSLDKVTSKSVEKPKTKTTEGQKKSEQANANELFENVTTINSQTQLQPGAYIQVFSLNSLDPKSKELNILKSNGYEYKIYKTSVNGKELTKVLVGPYKESELKTELEKVRSKIAKGAFTFRIK</sequence>
<keyword evidence="5" id="KW-1185">Reference proteome</keyword>
<dbReference type="GO" id="GO:0042834">
    <property type="term" value="F:peptidoglycan binding"/>
    <property type="evidence" value="ECO:0007669"/>
    <property type="project" value="InterPro"/>
</dbReference>
<feature type="transmembrane region" description="Helical" evidence="2">
    <location>
        <begin position="26"/>
        <end position="47"/>
    </location>
</feature>
<feature type="region of interest" description="Disordered" evidence="1">
    <location>
        <begin position="52"/>
        <end position="71"/>
    </location>
</feature>
<dbReference type="EMBL" id="CP053825">
    <property type="protein sequence ID" value="QKF79423.1"/>
    <property type="molecule type" value="Genomic_DNA"/>
</dbReference>
<dbReference type="InterPro" id="IPR007730">
    <property type="entry name" value="SPOR-like_dom"/>
</dbReference>
<evidence type="ECO:0000259" key="3">
    <source>
        <dbReference type="PROSITE" id="PS51724"/>
    </source>
</evidence>
<feature type="domain" description="SPOR" evidence="3">
    <location>
        <begin position="191"/>
        <end position="270"/>
    </location>
</feature>
<keyword evidence="2" id="KW-1133">Transmembrane helix</keyword>
<reference evidence="4 5" key="1">
    <citation type="submission" date="2020-05" db="EMBL/GenBank/DDBJ databases">
        <title>Complete genome sequencing of Campylobacter and Arcobacter type strains.</title>
        <authorList>
            <person name="Miller W.G."/>
            <person name="Yee E."/>
        </authorList>
    </citation>
    <scope>NUCLEOTIDE SEQUENCE [LARGE SCALE GENOMIC DNA]</scope>
    <source>
        <strain evidence="4 5">CCUG 73571</strain>
    </source>
</reference>
<evidence type="ECO:0000313" key="4">
    <source>
        <dbReference type="EMBL" id="QKF79423.1"/>
    </source>
</evidence>
<dbReference type="GeneID" id="56586222"/>
<dbReference type="AlphaFoldDB" id="A0A7L5I9J0"/>
<organism evidence="4 5">
    <name type="scientific">Campylobacter armoricus</name>
    <dbReference type="NCBI Taxonomy" id="2505970"/>
    <lineage>
        <taxon>Bacteria</taxon>
        <taxon>Pseudomonadati</taxon>
        <taxon>Campylobacterota</taxon>
        <taxon>Epsilonproteobacteria</taxon>
        <taxon>Campylobacterales</taxon>
        <taxon>Campylobacteraceae</taxon>
        <taxon>Campylobacter</taxon>
    </lineage>
</organism>
<evidence type="ECO:0000313" key="5">
    <source>
        <dbReference type="Proteomes" id="UP000509246"/>
    </source>
</evidence>
<dbReference type="Proteomes" id="UP000509246">
    <property type="component" value="Chromosome"/>
</dbReference>
<name>A0A7L5I9J0_9BACT</name>
<dbReference type="Pfam" id="PF05036">
    <property type="entry name" value="SPOR"/>
    <property type="match status" value="1"/>
</dbReference>
<accession>A0A7L5I9J0</accession>
<dbReference type="OrthoDB" id="5339510at2"/>
<dbReference type="RefSeq" id="WP_161593812.1">
    <property type="nucleotide sequence ID" value="NZ_CBCSFY010000010.1"/>
</dbReference>
<dbReference type="KEGG" id="carm:CARM_0488"/>
<gene>
    <name evidence="4" type="ORF">CARM_0488</name>
</gene>
<protein>
    <submittedName>
        <fullName evidence="4">SPOR domain-containing protein</fullName>
    </submittedName>
</protein>